<dbReference type="InterPro" id="IPR000515">
    <property type="entry name" value="MetI-like"/>
</dbReference>
<dbReference type="InterPro" id="IPR035906">
    <property type="entry name" value="MetI-like_sf"/>
</dbReference>
<dbReference type="PANTHER" id="PTHR42929:SF5">
    <property type="entry name" value="ABC TRANSPORTER PERMEASE PROTEIN"/>
    <property type="match status" value="1"/>
</dbReference>
<reference evidence="11" key="1">
    <citation type="submission" date="2015-12" db="EMBL/GenBank/DDBJ databases">
        <title>FDA dAtabase for Regulatory Grade micrObial Sequences (FDA-ARGOS): Supporting development and validation of Infectious Disease Dx tests.</title>
        <authorList>
            <person name="Case J."/>
            <person name="Tallon L."/>
            <person name="Sadzewicz L."/>
            <person name="Sengamalay N."/>
            <person name="Ott S."/>
            <person name="Godinez A."/>
            <person name="Nagaraj S."/>
            <person name="Nadendla S."/>
            <person name="Sichtig H."/>
        </authorList>
    </citation>
    <scope>NUCLEOTIDE SEQUENCE [LARGE SCALE GENOMIC DNA]</scope>
    <source>
        <strain evidence="11">FDAARGOS_147</strain>
    </source>
</reference>
<protein>
    <submittedName>
        <fullName evidence="10">ABC transporter permease</fullName>
    </submittedName>
</protein>
<keyword evidence="3" id="KW-0813">Transport</keyword>
<keyword evidence="7 8" id="KW-0472">Membrane</keyword>
<dbReference type="PROSITE" id="PS50928">
    <property type="entry name" value="ABC_TM1"/>
    <property type="match status" value="1"/>
</dbReference>
<dbReference type="RefSeq" id="WP_006392171.1">
    <property type="nucleotide sequence ID" value="NZ_CP014060.2"/>
</dbReference>
<dbReference type="AlphaFoldDB" id="A0A0X8P142"/>
<feature type="transmembrane region" description="Helical" evidence="8">
    <location>
        <begin position="248"/>
        <end position="269"/>
    </location>
</feature>
<accession>A0A0X8P142</accession>
<gene>
    <name evidence="10" type="ORF">AL504_18980</name>
</gene>
<organism evidence="10 11">
    <name type="scientific">Alcaligenes xylosoxydans xylosoxydans</name>
    <name type="common">Achromobacter xylosoxidans</name>
    <dbReference type="NCBI Taxonomy" id="85698"/>
    <lineage>
        <taxon>Bacteria</taxon>
        <taxon>Pseudomonadati</taxon>
        <taxon>Pseudomonadota</taxon>
        <taxon>Betaproteobacteria</taxon>
        <taxon>Burkholderiales</taxon>
        <taxon>Alcaligenaceae</taxon>
        <taxon>Achromobacter</taxon>
    </lineage>
</organism>
<dbReference type="PANTHER" id="PTHR42929">
    <property type="entry name" value="INNER MEMBRANE ABC TRANSPORTER PERMEASE PROTEIN YDCU-RELATED-RELATED"/>
    <property type="match status" value="1"/>
</dbReference>
<feature type="transmembrane region" description="Helical" evidence="8">
    <location>
        <begin position="64"/>
        <end position="88"/>
    </location>
</feature>
<keyword evidence="4" id="KW-1003">Cell membrane</keyword>
<evidence type="ECO:0000256" key="8">
    <source>
        <dbReference type="SAM" id="Phobius"/>
    </source>
</evidence>
<evidence type="ECO:0000256" key="3">
    <source>
        <dbReference type="ARBA" id="ARBA00022448"/>
    </source>
</evidence>
<dbReference type="SUPFAM" id="SSF161098">
    <property type="entry name" value="MetI-like"/>
    <property type="match status" value="1"/>
</dbReference>
<evidence type="ECO:0000256" key="7">
    <source>
        <dbReference type="ARBA" id="ARBA00023136"/>
    </source>
</evidence>
<evidence type="ECO:0000256" key="2">
    <source>
        <dbReference type="ARBA" id="ARBA00007069"/>
    </source>
</evidence>
<feature type="transmembrane region" description="Helical" evidence="8">
    <location>
        <begin position="206"/>
        <end position="228"/>
    </location>
</feature>
<dbReference type="CDD" id="cd06261">
    <property type="entry name" value="TM_PBP2"/>
    <property type="match status" value="1"/>
</dbReference>
<feature type="transmembrane region" description="Helical" evidence="8">
    <location>
        <begin position="100"/>
        <end position="126"/>
    </location>
</feature>
<dbReference type="EMBL" id="CP014060">
    <property type="protein sequence ID" value="AMG37909.1"/>
    <property type="molecule type" value="Genomic_DNA"/>
</dbReference>
<sequence length="288" mass="30849">MSARANPWLLSAPALAVYATFLVVPMALVLLISFFDFQFYGGMQATFTWKNYIEILGDGYYYEIYARTFGVAALVTVACLVLGTAEAYVLSRMANPWKGLFLMVVLGPLLISVVVRTLGWALLFGSTGLINKVLMGIGLVSSPIDLMYSNLGVGIALTHVLVPFMVISVWASLQRINPSTEAAALSLGASQFTVIRRVIVPQVMPGILSGSIMVFAMAASSFATPAIIGGRRLKNVATAAYDEFLNTLNWPLGAALAVVLLVATVVVLLSANRLIERRYGAVFNPSGA</sequence>
<keyword evidence="6 8" id="KW-1133">Transmembrane helix</keyword>
<evidence type="ECO:0000313" key="11">
    <source>
        <dbReference type="Proteomes" id="UP000060602"/>
    </source>
</evidence>
<name>A0A0X8P142_ALCXX</name>
<dbReference type="GO" id="GO:0005886">
    <property type="term" value="C:plasma membrane"/>
    <property type="evidence" value="ECO:0007669"/>
    <property type="project" value="UniProtKB-SubCell"/>
</dbReference>
<dbReference type="Gene3D" id="1.10.3720.10">
    <property type="entry name" value="MetI-like"/>
    <property type="match status" value="1"/>
</dbReference>
<keyword evidence="5 8" id="KW-0812">Transmembrane</keyword>
<comment type="similarity">
    <text evidence="2">Belongs to the binding-protein-dependent transport system permease family. CysTW subfamily.</text>
</comment>
<feature type="domain" description="ABC transmembrane type-1" evidence="9">
    <location>
        <begin position="65"/>
        <end position="271"/>
    </location>
</feature>
<evidence type="ECO:0000256" key="5">
    <source>
        <dbReference type="ARBA" id="ARBA00022692"/>
    </source>
</evidence>
<evidence type="ECO:0000256" key="1">
    <source>
        <dbReference type="ARBA" id="ARBA00004651"/>
    </source>
</evidence>
<evidence type="ECO:0000256" key="6">
    <source>
        <dbReference type="ARBA" id="ARBA00022989"/>
    </source>
</evidence>
<comment type="subcellular location">
    <subcellularLocation>
        <location evidence="1">Cell membrane</location>
        <topology evidence="1">Multi-pass membrane protein</topology>
    </subcellularLocation>
</comment>
<evidence type="ECO:0000259" key="9">
    <source>
        <dbReference type="PROSITE" id="PS50928"/>
    </source>
</evidence>
<feature type="transmembrane region" description="Helical" evidence="8">
    <location>
        <begin position="12"/>
        <end position="35"/>
    </location>
</feature>
<evidence type="ECO:0000313" key="10">
    <source>
        <dbReference type="EMBL" id="AMG37909.1"/>
    </source>
</evidence>
<dbReference type="GO" id="GO:0055085">
    <property type="term" value="P:transmembrane transport"/>
    <property type="evidence" value="ECO:0007669"/>
    <property type="project" value="InterPro"/>
</dbReference>
<proteinExistence type="inferred from homology"/>
<feature type="transmembrane region" description="Helical" evidence="8">
    <location>
        <begin position="146"/>
        <end position="171"/>
    </location>
</feature>
<evidence type="ECO:0000256" key="4">
    <source>
        <dbReference type="ARBA" id="ARBA00022475"/>
    </source>
</evidence>
<dbReference type="Proteomes" id="UP000060602">
    <property type="component" value="Chromosome"/>
</dbReference>